<dbReference type="InterPro" id="IPR011006">
    <property type="entry name" value="CheY-like_superfamily"/>
</dbReference>
<name>A0A1M4ZUS0_LOKAT</name>
<keyword evidence="1 2" id="KW-0597">Phosphoprotein</keyword>
<sequence>MSRGHTKVAGLLHGGLNDLFILAGRTSPCGVFVLELLLRILAVDDDPFILELLQSPMWLGGAYDLTCANSVAAALQIVTTTTQPFEAFLLDIQMPGRDGISLCAELRTMPGYAATPIIMITASQATEFIEKAFRAGASDFVRKPLDGIDLGARLHVAAMLNASLRREHRARIETDTLRRRTALGYDDTVASPADRAPVPFLALQNALLELPAGCHALSLFGVRMAPLVPAPGTGAEGDIVQRLHLAGTALAESCKQSDTRIAYAGRGLFVGTTPGRRREVLPDLVEVAGTALHDLWSAQSHPGEPPVLTAAPISTVGVWTGQSAVRALRHAVATLPEPRSERRVRRRLSA</sequence>
<reference evidence="5" key="1">
    <citation type="submission" date="2016-11" db="EMBL/GenBank/DDBJ databases">
        <authorList>
            <person name="Varghese N."/>
            <person name="Submissions S."/>
        </authorList>
    </citation>
    <scope>NUCLEOTIDE SEQUENCE [LARGE SCALE GENOMIC DNA]</scope>
    <source>
        <strain evidence="5">DSM 29326</strain>
    </source>
</reference>
<dbReference type="SMART" id="SM00448">
    <property type="entry name" value="REC"/>
    <property type="match status" value="1"/>
</dbReference>
<evidence type="ECO:0000313" key="5">
    <source>
        <dbReference type="Proteomes" id="UP000183987"/>
    </source>
</evidence>
<feature type="modified residue" description="4-aspartylphosphate" evidence="2">
    <location>
        <position position="91"/>
    </location>
</feature>
<dbReference type="EMBL" id="FQUE01000004">
    <property type="protein sequence ID" value="SHF21754.1"/>
    <property type="molecule type" value="Genomic_DNA"/>
</dbReference>
<dbReference type="Pfam" id="PF00072">
    <property type="entry name" value="Response_reg"/>
    <property type="match status" value="1"/>
</dbReference>
<dbReference type="PANTHER" id="PTHR44591">
    <property type="entry name" value="STRESS RESPONSE REGULATOR PROTEIN 1"/>
    <property type="match status" value="1"/>
</dbReference>
<feature type="domain" description="Response regulatory" evidence="3">
    <location>
        <begin position="39"/>
        <end position="158"/>
    </location>
</feature>
<accession>A0A1M4ZUS0</accession>
<dbReference type="GO" id="GO:0000160">
    <property type="term" value="P:phosphorelay signal transduction system"/>
    <property type="evidence" value="ECO:0007669"/>
    <property type="project" value="InterPro"/>
</dbReference>
<evidence type="ECO:0000256" key="2">
    <source>
        <dbReference type="PROSITE-ProRule" id="PRU00169"/>
    </source>
</evidence>
<dbReference type="InterPro" id="IPR050595">
    <property type="entry name" value="Bact_response_regulator"/>
</dbReference>
<dbReference type="OrthoDB" id="7326651at2"/>
<evidence type="ECO:0000259" key="3">
    <source>
        <dbReference type="PROSITE" id="PS50110"/>
    </source>
</evidence>
<dbReference type="Gene3D" id="3.40.50.2300">
    <property type="match status" value="1"/>
</dbReference>
<dbReference type="STRING" id="366533.SAMN05444339_104135"/>
<dbReference type="PANTHER" id="PTHR44591:SF3">
    <property type="entry name" value="RESPONSE REGULATORY DOMAIN-CONTAINING PROTEIN"/>
    <property type="match status" value="1"/>
</dbReference>
<evidence type="ECO:0000313" key="4">
    <source>
        <dbReference type="EMBL" id="SHF21754.1"/>
    </source>
</evidence>
<proteinExistence type="predicted"/>
<keyword evidence="5" id="KW-1185">Reference proteome</keyword>
<organism evidence="4 5">
    <name type="scientific">Loktanella atrilutea</name>
    <dbReference type="NCBI Taxonomy" id="366533"/>
    <lineage>
        <taxon>Bacteria</taxon>
        <taxon>Pseudomonadati</taxon>
        <taxon>Pseudomonadota</taxon>
        <taxon>Alphaproteobacteria</taxon>
        <taxon>Rhodobacterales</taxon>
        <taxon>Roseobacteraceae</taxon>
        <taxon>Loktanella</taxon>
    </lineage>
</organism>
<gene>
    <name evidence="4" type="ORF">SAMN05444339_104135</name>
</gene>
<dbReference type="SUPFAM" id="SSF52172">
    <property type="entry name" value="CheY-like"/>
    <property type="match status" value="1"/>
</dbReference>
<dbReference type="PROSITE" id="PS50110">
    <property type="entry name" value="RESPONSE_REGULATORY"/>
    <property type="match status" value="1"/>
</dbReference>
<evidence type="ECO:0000256" key="1">
    <source>
        <dbReference type="ARBA" id="ARBA00022553"/>
    </source>
</evidence>
<dbReference type="Proteomes" id="UP000183987">
    <property type="component" value="Unassembled WGS sequence"/>
</dbReference>
<protein>
    <submittedName>
        <fullName evidence="4">Response regulator receiver domain-containing protein</fullName>
    </submittedName>
</protein>
<dbReference type="InterPro" id="IPR001789">
    <property type="entry name" value="Sig_transdc_resp-reg_receiver"/>
</dbReference>
<dbReference type="AlphaFoldDB" id="A0A1M4ZUS0"/>